<dbReference type="AlphaFoldDB" id="A0A2T5KD74"/>
<feature type="active site" description="5-glutamyl coenzyme A thioester intermediate" evidence="4">
    <location>
        <position position="330"/>
    </location>
</feature>
<organism evidence="5 6">
    <name type="scientific">Cereibacter azotoformans</name>
    <dbReference type="NCBI Taxonomy" id="43057"/>
    <lineage>
        <taxon>Bacteria</taxon>
        <taxon>Pseudomonadati</taxon>
        <taxon>Pseudomonadota</taxon>
        <taxon>Alphaproteobacteria</taxon>
        <taxon>Rhodobacterales</taxon>
        <taxon>Paracoccaceae</taxon>
        <taxon>Cereibacter</taxon>
    </lineage>
</organism>
<dbReference type="PANTHER" id="PTHR43293:SF1">
    <property type="entry name" value="ACETATE COA-TRANSFERASE YDIF"/>
    <property type="match status" value="1"/>
</dbReference>
<keyword evidence="6" id="KW-1185">Reference proteome</keyword>
<comment type="catalytic activity">
    <reaction evidence="3">
        <text>an acyl-CoA + acetate = a carboxylate + acetyl-CoA</text>
        <dbReference type="Rhea" id="RHEA:13381"/>
        <dbReference type="ChEBI" id="CHEBI:29067"/>
        <dbReference type="ChEBI" id="CHEBI:30089"/>
        <dbReference type="ChEBI" id="CHEBI:57288"/>
        <dbReference type="ChEBI" id="CHEBI:58342"/>
        <dbReference type="EC" id="2.8.3.8"/>
    </reaction>
</comment>
<dbReference type="GO" id="GO:0046952">
    <property type="term" value="P:ketone body catabolic process"/>
    <property type="evidence" value="ECO:0007669"/>
    <property type="project" value="InterPro"/>
</dbReference>
<comment type="function">
    <text evidence="3">CoA transferase having broad substrate specificity for short-chain acyl-CoA thioesters with the activity decreasing when the length of the carboxylic acid chain exceeds four carbons.</text>
</comment>
<keyword evidence="2 3" id="KW-0808">Transferase</keyword>
<evidence type="ECO:0000256" key="2">
    <source>
        <dbReference type="ARBA" id="ARBA00022679"/>
    </source>
</evidence>
<accession>A0A2T5KD74</accession>
<reference evidence="5 6" key="1">
    <citation type="submission" date="2018-04" db="EMBL/GenBank/DDBJ databases">
        <title>Genomic Encyclopedia of Type Strains, Phase III (KMG-III): the genomes of soil and plant-associated and newly described type strains.</title>
        <authorList>
            <person name="Whitman W."/>
        </authorList>
    </citation>
    <scope>NUCLEOTIDE SEQUENCE [LARGE SCALE GENOMIC DNA]</scope>
    <source>
        <strain evidence="5 6">KA25</strain>
    </source>
</reference>
<dbReference type="SUPFAM" id="SSF100950">
    <property type="entry name" value="NagB/RpiA/CoA transferase-like"/>
    <property type="match status" value="2"/>
</dbReference>
<dbReference type="EMBL" id="QAOT01000002">
    <property type="protein sequence ID" value="PTR20346.1"/>
    <property type="molecule type" value="Genomic_DNA"/>
</dbReference>
<evidence type="ECO:0000313" key="6">
    <source>
        <dbReference type="Proteomes" id="UP000244060"/>
    </source>
</evidence>
<name>A0A2T5KD74_9RHOB</name>
<dbReference type="InterPro" id="IPR037171">
    <property type="entry name" value="NagB/RpiA_transferase-like"/>
</dbReference>
<dbReference type="Pfam" id="PF01144">
    <property type="entry name" value="CoA_trans"/>
    <property type="match status" value="1"/>
</dbReference>
<comment type="similarity">
    <text evidence="1 3">Belongs to the 3-oxoacid CoA-transferase family.</text>
</comment>
<gene>
    <name evidence="5" type="ORF">C8J28_102111</name>
</gene>
<dbReference type="GO" id="GO:0008775">
    <property type="term" value="F:acetate CoA-transferase activity"/>
    <property type="evidence" value="ECO:0007669"/>
    <property type="project" value="UniProtKB-EC"/>
</dbReference>
<dbReference type="SMART" id="SM00882">
    <property type="entry name" value="CoA_trans"/>
    <property type="match status" value="1"/>
</dbReference>
<proteinExistence type="inferred from homology"/>
<dbReference type="InterPro" id="IPR014388">
    <property type="entry name" value="3-oxoacid_CoA-transferase"/>
</dbReference>
<dbReference type="PIRSF" id="PIRSF000858">
    <property type="entry name" value="SCOT-t"/>
    <property type="match status" value="1"/>
</dbReference>
<evidence type="ECO:0000256" key="4">
    <source>
        <dbReference type="PIRSR" id="PIRSR000858-1"/>
    </source>
</evidence>
<sequence length="519" mass="55303">MIAAGDQGDKVMPAERAIAMVRPGSTLGVGGAGGVQEPDLLIETLARRFRETGEPGRLTEFHAIRCGEIDGRGTSLFGAEGFVSRMYGGSFWPAGTPALVRQIHENRMAAWNFSIGVMYGLLEAAAAGRPGLLTEVGLDTFVDPLQSGGALNEAAAREPAVERVTVGGRPMLFYRTVPIDVAFIRGTTADPCGNVTMEEEPANCGALALAQAAKANGGRVVVQVKRLAPRGALDPHLVRVPGILVDAVVLSPGQRQTTHVEFDPTLVGAARLPLEAVPIPPMSADKVILRRALLEARPGETLAIGFGAPGFIPAIAVEEGVFDRVTFSVEHGVIGGINGYACGGRTFPCAHNPEAIIDAADQLRFFAGGGLDRAFLGVGEVDGQGNVNVSRFGDRIPGAGGFIDMTQGTRDVVFCIRLGDRGRRKFVPRVEQITFSGPRALREGQNILYITEKAVFRLRPEGLVLTEIREGLDPRRDVLDQIGAEVRVASDLIPMPDICFRDAPMGLADLWTTEEKEKT</sequence>
<dbReference type="Gene3D" id="3.40.1080.10">
    <property type="entry name" value="Glutaconate Coenzyme A-transferase"/>
    <property type="match status" value="2"/>
</dbReference>
<comment type="caution">
    <text evidence="5">The sequence shown here is derived from an EMBL/GenBank/DDBJ whole genome shotgun (WGS) entry which is preliminary data.</text>
</comment>
<protein>
    <recommendedName>
        <fullName evidence="3">Acetate CoA-transferase YdiF</fullName>
        <ecNumber evidence="3">2.8.3.8</ecNumber>
    </recommendedName>
</protein>
<dbReference type="OrthoDB" id="9805230at2"/>
<dbReference type="EC" id="2.8.3.8" evidence="3"/>
<evidence type="ECO:0000256" key="3">
    <source>
        <dbReference type="PIRNR" id="PIRNR000858"/>
    </source>
</evidence>
<dbReference type="Proteomes" id="UP000244060">
    <property type="component" value="Unassembled WGS sequence"/>
</dbReference>
<dbReference type="InterPro" id="IPR004165">
    <property type="entry name" value="CoA_trans_fam_I"/>
</dbReference>
<evidence type="ECO:0000313" key="5">
    <source>
        <dbReference type="EMBL" id="PTR20346.1"/>
    </source>
</evidence>
<dbReference type="PANTHER" id="PTHR43293">
    <property type="entry name" value="ACETATE COA-TRANSFERASE YDIF"/>
    <property type="match status" value="1"/>
</dbReference>
<dbReference type="RefSeq" id="WP_108220193.1">
    <property type="nucleotide sequence ID" value="NZ_CP090021.1"/>
</dbReference>
<evidence type="ECO:0000256" key="1">
    <source>
        <dbReference type="ARBA" id="ARBA00007154"/>
    </source>
</evidence>